<accession>A0ABQ6HAA4</accession>
<comment type="caution">
    <text evidence="2">The sequence shown here is derived from an EMBL/GenBank/DDBJ whole genome shotgun (WGS) entry which is preliminary data.</text>
</comment>
<dbReference type="RefSeq" id="WP_284296606.1">
    <property type="nucleotide sequence ID" value="NZ_BSSV01000002.1"/>
</dbReference>
<dbReference type="Proteomes" id="UP001157134">
    <property type="component" value="Unassembled WGS sequence"/>
</dbReference>
<dbReference type="SUPFAM" id="SSF54427">
    <property type="entry name" value="NTF2-like"/>
    <property type="match status" value="1"/>
</dbReference>
<gene>
    <name evidence="2" type="ORF">tloyanaT_11660</name>
</gene>
<dbReference type="InterPro" id="IPR032710">
    <property type="entry name" value="NTF2-like_dom_sf"/>
</dbReference>
<keyword evidence="3" id="KW-1185">Reference proteome</keyword>
<reference evidence="2 3" key="1">
    <citation type="submission" date="2023-03" db="EMBL/GenBank/DDBJ databases">
        <title>Thalassotalea loyana LMG 22536T draft genome sequence.</title>
        <authorList>
            <person name="Sawabe T."/>
        </authorList>
    </citation>
    <scope>NUCLEOTIDE SEQUENCE [LARGE SCALE GENOMIC DNA]</scope>
    <source>
        <strain evidence="2 3">LMG 22536</strain>
    </source>
</reference>
<evidence type="ECO:0000313" key="2">
    <source>
        <dbReference type="EMBL" id="GLX84914.1"/>
    </source>
</evidence>
<feature type="domain" description="SnoaL-like" evidence="1">
    <location>
        <begin position="15"/>
        <end position="91"/>
    </location>
</feature>
<sequence>MTQTELLAACKAGIKAWQEAFNNGDAEGCAAQYHDSCIMHAKPFGTFEGKNAIQKFWQEIINQGYKEVAYTDVTWEQVDDNSYLLTSKWTMNKAFGVVHKEHWKLDVNGVAKLASDDFEILGER</sequence>
<organism evidence="2 3">
    <name type="scientific">Thalassotalea loyana</name>
    <dbReference type="NCBI Taxonomy" id="280483"/>
    <lineage>
        <taxon>Bacteria</taxon>
        <taxon>Pseudomonadati</taxon>
        <taxon>Pseudomonadota</taxon>
        <taxon>Gammaproteobacteria</taxon>
        <taxon>Alteromonadales</taxon>
        <taxon>Colwelliaceae</taxon>
        <taxon>Thalassotalea</taxon>
    </lineage>
</organism>
<protein>
    <recommendedName>
        <fullName evidence="1">SnoaL-like domain-containing protein</fullName>
    </recommendedName>
</protein>
<name>A0ABQ6HAA4_9GAMM</name>
<evidence type="ECO:0000259" key="1">
    <source>
        <dbReference type="Pfam" id="PF12680"/>
    </source>
</evidence>
<proteinExistence type="predicted"/>
<evidence type="ECO:0000313" key="3">
    <source>
        <dbReference type="Proteomes" id="UP001157134"/>
    </source>
</evidence>
<dbReference type="Pfam" id="PF12680">
    <property type="entry name" value="SnoaL_2"/>
    <property type="match status" value="1"/>
</dbReference>
<dbReference type="EMBL" id="BSSV01000002">
    <property type="protein sequence ID" value="GLX84914.1"/>
    <property type="molecule type" value="Genomic_DNA"/>
</dbReference>
<dbReference type="Gene3D" id="3.10.450.50">
    <property type="match status" value="1"/>
</dbReference>
<dbReference type="InterPro" id="IPR037401">
    <property type="entry name" value="SnoaL-like"/>
</dbReference>